<keyword evidence="7" id="KW-1185">Reference proteome</keyword>
<dbReference type="InterPro" id="IPR048650">
    <property type="entry name" value="ISOA1-3-like_C"/>
</dbReference>
<sequence>MKSDILPGRSFPLGATVYPDGVNFCIFSANCTAIELLLFNSPEDAVPARIIPLDPKINCKIFYWHIFIRGLKAGQIYGYRVYGPYAPEKGLLFDGDKVLLDPYAKAIVGWETYDREAAIYPGDNCGQALKSVVVDPSLYDWEEDVPLGIPYANSVIYELHVGGFTRHPNSGVSPEKRGTFAGLIEKIPYLKELGITAVEVLPIHQFDEQDVKPGLVNYWGYSTLGFFAPHWQYSSRKDPLGPVNEFRDMVKALHKAGIEVILDVVFNHTAEGNEEGPTLSFRGLDNPTYYLLEDDPRYYSNYTGCGNTVNTNHAIVCRLILDSLRYWVDEMHVDGFRFDLASIMSRNPQGLPVEQAPVLWDIETDPMLVESKVIAEAWDAAGLYQVGEFIRSSERFAEWNGPFRDDVRRFVKSDSGAVGCIAARILGSPDIYYRPDFKTYRSINFVTCHDGFTINDVVAYNEKHNEANGENSEDGCNYNFSWNCGEEGETDDPKILELRTRQIKNLFTILFFSQGTPMLLMGDEVRRTQKGNNNAYCQDNELSWFDWSLVEKNADMLNFVKGIIDLTQRLKVFQLEDLLVVAQDSSKPHLYWHGVKVNQPEWFYDAHSLAFTLTHPEAKENLFLIFNAYWEPLRFELPGLAKGQRWHRIIDTALPSPLDYCDRALATPVLEDHYEATPRSVVVLMA</sequence>
<dbReference type="InterPro" id="IPR006047">
    <property type="entry name" value="GH13_cat_dom"/>
</dbReference>
<dbReference type="CDD" id="cd11326">
    <property type="entry name" value="AmyAc_Glg_debranch"/>
    <property type="match status" value="1"/>
</dbReference>
<dbReference type="Gene3D" id="2.60.40.10">
    <property type="entry name" value="Immunoglobulins"/>
    <property type="match status" value="1"/>
</dbReference>
<dbReference type="Proteomes" id="UP001526426">
    <property type="component" value="Unassembled WGS sequence"/>
</dbReference>
<evidence type="ECO:0000256" key="2">
    <source>
        <dbReference type="ARBA" id="ARBA00022801"/>
    </source>
</evidence>
<proteinExistence type="inferred from homology"/>
<dbReference type="InterPro" id="IPR017853">
    <property type="entry name" value="GH"/>
</dbReference>
<keyword evidence="4" id="KW-0326">Glycosidase</keyword>
<dbReference type="SUPFAM" id="SSF51011">
    <property type="entry name" value="Glycosyl hydrolase domain"/>
    <property type="match status" value="1"/>
</dbReference>
<dbReference type="RefSeq" id="WP_265262542.1">
    <property type="nucleotide sequence ID" value="NZ_JAIHOM010000003.1"/>
</dbReference>
<reference evidence="6 7" key="1">
    <citation type="submission" date="2021-08" db="EMBL/GenBank/DDBJ databases">
        <title>Draft genome sequence of Spirulina subsalsa with high tolerance to salinity and hype-accumulation of phycocyanin.</title>
        <authorList>
            <person name="Pei H."/>
            <person name="Jiang L."/>
        </authorList>
    </citation>
    <scope>NUCLEOTIDE SEQUENCE [LARGE SCALE GENOMIC DNA]</scope>
    <source>
        <strain evidence="6 7">FACHB-351</strain>
    </source>
</reference>
<dbReference type="SUPFAM" id="SSF51445">
    <property type="entry name" value="(Trans)glycosidases"/>
    <property type="match status" value="1"/>
</dbReference>
<dbReference type="Pfam" id="PF21156">
    <property type="entry name" value="ISOA1-3_C"/>
    <property type="match status" value="1"/>
</dbReference>
<dbReference type="Gene3D" id="3.20.20.80">
    <property type="entry name" value="Glycosidases"/>
    <property type="match status" value="1"/>
</dbReference>
<keyword evidence="3" id="KW-0809">Transit peptide</keyword>
<dbReference type="Pfam" id="PF00128">
    <property type="entry name" value="Alpha-amylase"/>
    <property type="match status" value="1"/>
</dbReference>
<dbReference type="EMBL" id="JAIHOM010000003">
    <property type="protein sequence ID" value="MCW6034832.1"/>
    <property type="molecule type" value="Genomic_DNA"/>
</dbReference>
<comment type="caution">
    <text evidence="6">The sequence shown here is derived from an EMBL/GenBank/DDBJ whole genome shotgun (WGS) entry which is preliminary data.</text>
</comment>
<protein>
    <submittedName>
        <fullName evidence="6">Glycogen debranching protein GlgX</fullName>
    </submittedName>
</protein>
<dbReference type="InterPro" id="IPR011837">
    <property type="entry name" value="Glycogen_debranch_GlgX"/>
</dbReference>
<evidence type="ECO:0000259" key="5">
    <source>
        <dbReference type="SMART" id="SM00642"/>
    </source>
</evidence>
<evidence type="ECO:0000313" key="7">
    <source>
        <dbReference type="Proteomes" id="UP001526426"/>
    </source>
</evidence>
<comment type="similarity">
    <text evidence="1">Belongs to the glycosyl hydrolase 13 family.</text>
</comment>
<organism evidence="6 7">
    <name type="scientific">Spirulina subsalsa FACHB-351</name>
    <dbReference type="NCBI Taxonomy" id="234711"/>
    <lineage>
        <taxon>Bacteria</taxon>
        <taxon>Bacillati</taxon>
        <taxon>Cyanobacteriota</taxon>
        <taxon>Cyanophyceae</taxon>
        <taxon>Spirulinales</taxon>
        <taxon>Spirulinaceae</taxon>
        <taxon>Spirulina</taxon>
    </lineage>
</organism>
<keyword evidence="2" id="KW-0378">Hydrolase</keyword>
<dbReference type="SUPFAM" id="SSF81296">
    <property type="entry name" value="E set domains"/>
    <property type="match status" value="1"/>
</dbReference>
<evidence type="ECO:0000256" key="1">
    <source>
        <dbReference type="ARBA" id="ARBA00008061"/>
    </source>
</evidence>
<dbReference type="Pfam" id="PF02922">
    <property type="entry name" value="CBM_48"/>
    <property type="match status" value="1"/>
</dbReference>
<dbReference type="InterPro" id="IPR013780">
    <property type="entry name" value="Glyco_hydro_b"/>
</dbReference>
<evidence type="ECO:0000256" key="4">
    <source>
        <dbReference type="ARBA" id="ARBA00023295"/>
    </source>
</evidence>
<dbReference type="PANTHER" id="PTHR43002">
    <property type="entry name" value="GLYCOGEN DEBRANCHING ENZYME"/>
    <property type="match status" value="1"/>
</dbReference>
<dbReference type="Gene3D" id="2.60.40.1180">
    <property type="entry name" value="Golgi alpha-mannosidase II"/>
    <property type="match status" value="1"/>
</dbReference>
<dbReference type="SMART" id="SM00642">
    <property type="entry name" value="Aamy"/>
    <property type="match status" value="1"/>
</dbReference>
<dbReference type="InterPro" id="IPR004193">
    <property type="entry name" value="Glyco_hydro_13_N"/>
</dbReference>
<dbReference type="InterPro" id="IPR014756">
    <property type="entry name" value="Ig_E-set"/>
</dbReference>
<dbReference type="NCBIfam" id="TIGR02100">
    <property type="entry name" value="glgX_debranch"/>
    <property type="match status" value="1"/>
</dbReference>
<name>A0ABT3L013_9CYAN</name>
<dbReference type="CDD" id="cd02856">
    <property type="entry name" value="E_set_GDE_Isoamylase_N"/>
    <property type="match status" value="1"/>
</dbReference>
<dbReference type="InterPro" id="IPR044505">
    <property type="entry name" value="GlgX_Isoamylase_N_E_set"/>
</dbReference>
<evidence type="ECO:0000313" key="6">
    <source>
        <dbReference type="EMBL" id="MCW6034832.1"/>
    </source>
</evidence>
<evidence type="ECO:0000256" key="3">
    <source>
        <dbReference type="ARBA" id="ARBA00022946"/>
    </source>
</evidence>
<feature type="domain" description="Glycosyl hydrolase family 13 catalytic" evidence="5">
    <location>
        <begin position="158"/>
        <end position="567"/>
    </location>
</feature>
<accession>A0ABT3L013</accession>
<gene>
    <name evidence="6" type="primary">glgX</name>
    <name evidence="6" type="ORF">K4A83_00880</name>
</gene>
<dbReference type="InterPro" id="IPR013783">
    <property type="entry name" value="Ig-like_fold"/>
</dbReference>